<dbReference type="RefSeq" id="XP_062772584.1">
    <property type="nucleotide sequence ID" value="XM_062916533.1"/>
</dbReference>
<evidence type="ECO:0000313" key="3">
    <source>
        <dbReference type="Proteomes" id="UP001322277"/>
    </source>
</evidence>
<feature type="region of interest" description="Disordered" evidence="1">
    <location>
        <begin position="107"/>
        <end position="127"/>
    </location>
</feature>
<evidence type="ECO:0000313" key="2">
    <source>
        <dbReference type="EMBL" id="WQF75360.1"/>
    </source>
</evidence>
<sequence>MANGCPVMHAHIPPLPFYAVVPFMRNTTAGLSCASISLSAQPYTLPTLNLTLTATTTTTTTTTHPSLPPFRPPFVPRHLASILSGPQLHAPNCTTPSPPKAALTLLQHHKSRSRRHRPRSTAAACPD</sequence>
<evidence type="ECO:0000256" key="1">
    <source>
        <dbReference type="SAM" id="MobiDB-lite"/>
    </source>
</evidence>
<dbReference type="EMBL" id="CP137305">
    <property type="protein sequence ID" value="WQF75360.1"/>
    <property type="molecule type" value="Genomic_DNA"/>
</dbReference>
<gene>
    <name evidence="2" type="ORF">CDEST_00374</name>
</gene>
<keyword evidence="3" id="KW-1185">Reference proteome</keyword>
<name>A0AAX4HWV4_9PEZI</name>
<accession>A0AAX4HWV4</accession>
<dbReference type="AlphaFoldDB" id="A0AAX4HWV4"/>
<protein>
    <submittedName>
        <fullName evidence="2">Uncharacterized protein</fullName>
    </submittedName>
</protein>
<organism evidence="2 3">
    <name type="scientific">Colletotrichum destructivum</name>
    <dbReference type="NCBI Taxonomy" id="34406"/>
    <lineage>
        <taxon>Eukaryota</taxon>
        <taxon>Fungi</taxon>
        <taxon>Dikarya</taxon>
        <taxon>Ascomycota</taxon>
        <taxon>Pezizomycotina</taxon>
        <taxon>Sordariomycetes</taxon>
        <taxon>Hypocreomycetidae</taxon>
        <taxon>Glomerellales</taxon>
        <taxon>Glomerellaceae</taxon>
        <taxon>Colletotrichum</taxon>
        <taxon>Colletotrichum destructivum species complex</taxon>
    </lineage>
</organism>
<dbReference type="GeneID" id="87936877"/>
<dbReference type="Proteomes" id="UP001322277">
    <property type="component" value="Chromosome 1"/>
</dbReference>
<dbReference type="KEGG" id="cdet:87936877"/>
<proteinExistence type="predicted"/>
<reference evidence="3" key="1">
    <citation type="journal article" date="2023" name="bioRxiv">
        <title>Complete genome of the Medicago anthracnose fungus, Colletotrichum destructivum, reveals a mini-chromosome-like region within a core chromosome.</title>
        <authorList>
            <person name="Lapalu N."/>
            <person name="Simon A."/>
            <person name="Lu A."/>
            <person name="Plaumann P.-L."/>
            <person name="Amselem J."/>
            <person name="Pigne S."/>
            <person name="Auger A."/>
            <person name="Koch C."/>
            <person name="Dallery J.-F."/>
            <person name="O'Connell R.J."/>
        </authorList>
    </citation>
    <scope>NUCLEOTIDE SEQUENCE [LARGE SCALE GENOMIC DNA]</scope>
    <source>
        <strain evidence="3">CBS 520.97</strain>
    </source>
</reference>
<feature type="compositionally biased region" description="Basic residues" evidence="1">
    <location>
        <begin position="107"/>
        <end position="119"/>
    </location>
</feature>